<dbReference type="PRINTS" id="PR00786">
    <property type="entry name" value="NEPRILYSIN"/>
</dbReference>
<dbReference type="InterPro" id="IPR024079">
    <property type="entry name" value="MetalloPept_cat_dom_sf"/>
</dbReference>
<dbReference type="InterPro" id="IPR000718">
    <property type="entry name" value="Peptidase_M13"/>
</dbReference>
<proteinExistence type="predicted"/>
<name>A0A0T6BER8_9SCAR</name>
<dbReference type="Proteomes" id="UP000051574">
    <property type="component" value="Unassembled WGS sequence"/>
</dbReference>
<dbReference type="PANTHER" id="PTHR11733">
    <property type="entry name" value="ZINC METALLOPROTEASE FAMILY M13 NEPRILYSIN-RELATED"/>
    <property type="match status" value="1"/>
</dbReference>
<dbReference type="EMBL" id="LJIG01001106">
    <property type="protein sequence ID" value="KRT85834.1"/>
    <property type="molecule type" value="Genomic_DNA"/>
</dbReference>
<dbReference type="GO" id="GO:0016485">
    <property type="term" value="P:protein processing"/>
    <property type="evidence" value="ECO:0007669"/>
    <property type="project" value="TreeGrafter"/>
</dbReference>
<dbReference type="SUPFAM" id="SSF55486">
    <property type="entry name" value="Metalloproteases ('zincins'), catalytic domain"/>
    <property type="match status" value="1"/>
</dbReference>
<dbReference type="OrthoDB" id="6475849at2759"/>
<accession>A0A0T6BER8</accession>
<organism evidence="2 3">
    <name type="scientific">Oryctes borbonicus</name>
    <dbReference type="NCBI Taxonomy" id="1629725"/>
    <lineage>
        <taxon>Eukaryota</taxon>
        <taxon>Metazoa</taxon>
        <taxon>Ecdysozoa</taxon>
        <taxon>Arthropoda</taxon>
        <taxon>Hexapoda</taxon>
        <taxon>Insecta</taxon>
        <taxon>Pterygota</taxon>
        <taxon>Neoptera</taxon>
        <taxon>Endopterygota</taxon>
        <taxon>Coleoptera</taxon>
        <taxon>Polyphaga</taxon>
        <taxon>Scarabaeiformia</taxon>
        <taxon>Scarabaeidae</taxon>
        <taxon>Dynastinae</taxon>
        <taxon>Oryctes</taxon>
    </lineage>
</organism>
<keyword evidence="3" id="KW-1185">Reference proteome</keyword>
<dbReference type="PROSITE" id="PS51885">
    <property type="entry name" value="NEPRILYSIN"/>
    <property type="match status" value="1"/>
</dbReference>
<evidence type="ECO:0000259" key="1">
    <source>
        <dbReference type="Pfam" id="PF01431"/>
    </source>
</evidence>
<evidence type="ECO:0000313" key="3">
    <source>
        <dbReference type="Proteomes" id="UP000051574"/>
    </source>
</evidence>
<dbReference type="InterPro" id="IPR018497">
    <property type="entry name" value="Peptidase_M13_C"/>
</dbReference>
<sequence>MVRAMIVFTSTISEFPAGILQGVYFNHDRPNYMNYGGIGFIIGHEITHGFDDDGRKYDTEGNLADWWVKKTETAFVKKTECFVSQYGNYTVPEIGQKLNGISTQGENIADNGGVKQAYLAYNRFIKEHGEEPKLPGVDYNGKQLFWISSANIWCAKTRPEVLKQRLAEDFHSPERFRVLGSLQNAEQFAKDFNCDVCANMNPKHKCHLW</sequence>
<dbReference type="PANTHER" id="PTHR11733:SF224">
    <property type="entry name" value="NEPRILYSIN-2"/>
    <property type="match status" value="1"/>
</dbReference>
<feature type="domain" description="Peptidase M13 C-terminal" evidence="1">
    <location>
        <begin position="15"/>
        <end position="208"/>
    </location>
</feature>
<comment type="caution">
    <text evidence="2">The sequence shown here is derived from an EMBL/GenBank/DDBJ whole genome shotgun (WGS) entry which is preliminary data.</text>
</comment>
<dbReference type="CDD" id="cd08662">
    <property type="entry name" value="M13"/>
    <property type="match status" value="1"/>
</dbReference>
<dbReference type="AlphaFoldDB" id="A0A0T6BER8"/>
<dbReference type="Gene3D" id="3.40.390.10">
    <property type="entry name" value="Collagenase (Catalytic Domain)"/>
    <property type="match status" value="1"/>
</dbReference>
<dbReference type="GO" id="GO:0005886">
    <property type="term" value="C:plasma membrane"/>
    <property type="evidence" value="ECO:0007669"/>
    <property type="project" value="TreeGrafter"/>
</dbReference>
<evidence type="ECO:0000313" key="2">
    <source>
        <dbReference type="EMBL" id="KRT85834.1"/>
    </source>
</evidence>
<dbReference type="Pfam" id="PF01431">
    <property type="entry name" value="Peptidase_M13"/>
    <property type="match status" value="1"/>
</dbReference>
<gene>
    <name evidence="2" type="ORF">AMK59_1008</name>
</gene>
<reference evidence="2 3" key="1">
    <citation type="submission" date="2015-09" db="EMBL/GenBank/DDBJ databases">
        <title>Draft genome of the scarab beetle Oryctes borbonicus.</title>
        <authorList>
            <person name="Meyer J.M."/>
            <person name="Markov G.V."/>
            <person name="Baskaran P."/>
            <person name="Herrmann M."/>
            <person name="Sommer R.J."/>
            <person name="Roedelsperger C."/>
        </authorList>
    </citation>
    <scope>NUCLEOTIDE SEQUENCE [LARGE SCALE GENOMIC DNA]</scope>
    <source>
        <strain evidence="2">OB123</strain>
        <tissue evidence="2">Whole animal</tissue>
    </source>
</reference>
<dbReference type="GO" id="GO:0004222">
    <property type="term" value="F:metalloendopeptidase activity"/>
    <property type="evidence" value="ECO:0007669"/>
    <property type="project" value="InterPro"/>
</dbReference>
<protein>
    <submittedName>
        <fullName evidence="2">Peptidase</fullName>
    </submittedName>
</protein>